<feature type="region of interest" description="Disordered" evidence="1">
    <location>
        <begin position="1"/>
        <end position="23"/>
    </location>
</feature>
<feature type="transmembrane region" description="Helical" evidence="2">
    <location>
        <begin position="61"/>
        <end position="83"/>
    </location>
</feature>
<comment type="caution">
    <text evidence="3">The sequence shown here is derived from an EMBL/GenBank/DDBJ whole genome shotgun (WGS) entry which is preliminary data.</text>
</comment>
<dbReference type="EMBL" id="JAUTDP010000004">
    <property type="protein sequence ID" value="KAK3399700.1"/>
    <property type="molecule type" value="Genomic_DNA"/>
</dbReference>
<accession>A0AAE0UDE7</accession>
<evidence type="ECO:0000313" key="3">
    <source>
        <dbReference type="EMBL" id="KAK3399700.1"/>
    </source>
</evidence>
<keyword evidence="2" id="KW-0812">Transmembrane</keyword>
<keyword evidence="2" id="KW-0472">Membrane</keyword>
<gene>
    <name evidence="3" type="ORF">B0T20DRAFT_406742</name>
</gene>
<organism evidence="3 4">
    <name type="scientific">Sordaria brevicollis</name>
    <dbReference type="NCBI Taxonomy" id="83679"/>
    <lineage>
        <taxon>Eukaryota</taxon>
        <taxon>Fungi</taxon>
        <taxon>Dikarya</taxon>
        <taxon>Ascomycota</taxon>
        <taxon>Pezizomycotina</taxon>
        <taxon>Sordariomycetes</taxon>
        <taxon>Sordariomycetidae</taxon>
        <taxon>Sordariales</taxon>
        <taxon>Sordariaceae</taxon>
        <taxon>Sordaria</taxon>
    </lineage>
</organism>
<keyword evidence="4" id="KW-1185">Reference proteome</keyword>
<dbReference type="Proteomes" id="UP001281003">
    <property type="component" value="Unassembled WGS sequence"/>
</dbReference>
<sequence length="144" mass="16057">MRMGSPPFTVDRGGRGRGRGGGGGRVRLRLRVRLLLVFSSVTAILFLLLLAIGQQVFVQVFFTYLCEPTLVDGLEALVILLALQRLRTTRVLLPLDLLLTNPSLLFQRVLFEEIVDDSLGLILLRGLLSLLLTNPSLLFQRVLF</sequence>
<keyword evidence="2" id="KW-1133">Transmembrane helix</keyword>
<evidence type="ECO:0000256" key="1">
    <source>
        <dbReference type="SAM" id="MobiDB-lite"/>
    </source>
</evidence>
<reference evidence="3" key="1">
    <citation type="journal article" date="2023" name="Mol. Phylogenet. Evol.">
        <title>Genome-scale phylogeny and comparative genomics of the fungal order Sordariales.</title>
        <authorList>
            <person name="Hensen N."/>
            <person name="Bonometti L."/>
            <person name="Westerberg I."/>
            <person name="Brannstrom I.O."/>
            <person name="Guillou S."/>
            <person name="Cros-Aarteil S."/>
            <person name="Calhoun S."/>
            <person name="Haridas S."/>
            <person name="Kuo A."/>
            <person name="Mondo S."/>
            <person name="Pangilinan J."/>
            <person name="Riley R."/>
            <person name="LaButti K."/>
            <person name="Andreopoulos B."/>
            <person name="Lipzen A."/>
            <person name="Chen C."/>
            <person name="Yan M."/>
            <person name="Daum C."/>
            <person name="Ng V."/>
            <person name="Clum A."/>
            <person name="Steindorff A."/>
            <person name="Ohm R.A."/>
            <person name="Martin F."/>
            <person name="Silar P."/>
            <person name="Natvig D.O."/>
            <person name="Lalanne C."/>
            <person name="Gautier V."/>
            <person name="Ament-Velasquez S.L."/>
            <person name="Kruys A."/>
            <person name="Hutchinson M.I."/>
            <person name="Powell A.J."/>
            <person name="Barry K."/>
            <person name="Miller A.N."/>
            <person name="Grigoriev I.V."/>
            <person name="Debuchy R."/>
            <person name="Gladieux P."/>
            <person name="Hiltunen Thoren M."/>
            <person name="Johannesson H."/>
        </authorList>
    </citation>
    <scope>NUCLEOTIDE SEQUENCE</scope>
    <source>
        <strain evidence="3">FGSC 1904</strain>
    </source>
</reference>
<dbReference type="AlphaFoldDB" id="A0AAE0UDE7"/>
<name>A0AAE0UDE7_SORBR</name>
<evidence type="ECO:0000313" key="4">
    <source>
        <dbReference type="Proteomes" id="UP001281003"/>
    </source>
</evidence>
<evidence type="ECO:0000256" key="2">
    <source>
        <dbReference type="SAM" id="Phobius"/>
    </source>
</evidence>
<feature type="transmembrane region" description="Helical" evidence="2">
    <location>
        <begin position="34"/>
        <end position="55"/>
    </location>
</feature>
<proteinExistence type="predicted"/>
<protein>
    <submittedName>
        <fullName evidence="3">Uncharacterized protein</fullName>
    </submittedName>
</protein>
<reference evidence="3" key="2">
    <citation type="submission" date="2023-07" db="EMBL/GenBank/DDBJ databases">
        <authorList>
            <consortium name="Lawrence Berkeley National Laboratory"/>
            <person name="Haridas S."/>
            <person name="Hensen N."/>
            <person name="Bonometti L."/>
            <person name="Westerberg I."/>
            <person name="Brannstrom I.O."/>
            <person name="Guillou S."/>
            <person name="Cros-Aarteil S."/>
            <person name="Calhoun S."/>
            <person name="Kuo A."/>
            <person name="Mondo S."/>
            <person name="Pangilinan J."/>
            <person name="Riley R."/>
            <person name="LaButti K."/>
            <person name="Andreopoulos B."/>
            <person name="Lipzen A."/>
            <person name="Chen C."/>
            <person name="Yanf M."/>
            <person name="Daum C."/>
            <person name="Ng V."/>
            <person name="Clum A."/>
            <person name="Steindorff A."/>
            <person name="Ohm R."/>
            <person name="Martin F."/>
            <person name="Silar P."/>
            <person name="Natvig D."/>
            <person name="Lalanne C."/>
            <person name="Gautier V."/>
            <person name="Ament-velasquez S.L."/>
            <person name="Kruys A."/>
            <person name="Hutchinson M.I."/>
            <person name="Powell A.J."/>
            <person name="Barry K."/>
            <person name="Miller A.N."/>
            <person name="Grigoriev I.V."/>
            <person name="Debuchy R."/>
            <person name="Gladieux P."/>
            <person name="Thoren M.H."/>
            <person name="Johannesson H."/>
        </authorList>
    </citation>
    <scope>NUCLEOTIDE SEQUENCE</scope>
    <source>
        <strain evidence="3">FGSC 1904</strain>
    </source>
</reference>